<keyword evidence="3" id="KW-1185">Reference proteome</keyword>
<sequence length="1029" mass="114933">MDYLLSKEELDTAVRDARKVVLSTGADPQSVAALGTALQKRFQVGYSQNDLDDGLNNLQAALVELNDDNYQTPAILNSCSIILRIRAAVQEHLDDALIATSLAQAAVQLCVGNAVDSWHYKLQYCQSRILAHELSPHQNRTNDVLAMVEQLLANSPNQIAMHICRNAKAHALRVVYKWTGDETLSNEFTGSFFGLETYQTEKARIYVAQNGGESYFTIFDRGGLDLKLAIAQAFFGAALQSFHKIYPSGSHPYEAILHRLLGIAASRMFQATHGLPHIEAAKEYFLSALRLIGPAHILRNKTIIDYALCVQLGAVSQQKTKTKSSRDLVAARRILKAELNRSDLSSTQRRKISYLLQENYRASTTYGFQVQGAQKSNDGDDGELRLEFLTDPDTLVMDTNRLLDSIWGWGSFSDERYDTYKSLALRYEKVVMGPMPKNKAINQSNKLHLAGLKTAAALLLKLFFSRHDKELGLKAASVCIKIVANRCFDCARRIWAGSMAAICLYRCLDEIDERTKSSIKLSCTLLPFAIPIGIRRQEQLFLIRKLHYTPKLAASIYIAANDELAPTISLLEKGRSMIWDQLLTRRMSVHELQDVDLAHRWRDLRLHVAEAETSKRPGSVLQHPLILQDREKTLYNDMRQRGSPGSFYNDFDENDLKKLAAYGPIVILNITELRSDAILISTDSLQSVPLPLAGEERCRGIYNELKQLLKILKSDNYPPDQWDTSDNSLHGILLWLWTAIVEPIFNSLGISVRQRPESQKPRIWWVTSSWANLLPLHAAGDHRRAAGTGEPCSVLDLTNSSYIPTIRALQEARKRMEELTSQDAPPDANKALLVAMPTTADRRSLPKTTAEIDTVNSAISHHFTTTVLHEPSTADVVTHLETSKIAHMACHGETDRLDPTKSHLLFKDHGRKPLDVETLINTPFQRCQLVYLSACETTVNEDAGLLDEGIHISGGFQMGGVPNAISTSWTVFDDVCVDVAKGFYEGLIGEEGSTIDVRRCAGSLSRVTRRLRDIGRSSLVWAAYTHFGV</sequence>
<evidence type="ECO:0000313" key="2">
    <source>
        <dbReference type="EMBL" id="CAF9934569.1"/>
    </source>
</evidence>
<dbReference type="Pfam" id="PF12770">
    <property type="entry name" value="CHAT"/>
    <property type="match status" value="1"/>
</dbReference>
<comment type="caution">
    <text evidence="2">The sequence shown here is derived from an EMBL/GenBank/DDBJ whole genome shotgun (WGS) entry which is preliminary data.</text>
</comment>
<organism evidence="2 3">
    <name type="scientific">Alectoria fallacina</name>
    <dbReference type="NCBI Taxonomy" id="1903189"/>
    <lineage>
        <taxon>Eukaryota</taxon>
        <taxon>Fungi</taxon>
        <taxon>Dikarya</taxon>
        <taxon>Ascomycota</taxon>
        <taxon>Pezizomycotina</taxon>
        <taxon>Lecanoromycetes</taxon>
        <taxon>OSLEUM clade</taxon>
        <taxon>Lecanoromycetidae</taxon>
        <taxon>Lecanorales</taxon>
        <taxon>Lecanorineae</taxon>
        <taxon>Parmeliaceae</taxon>
        <taxon>Alectoria</taxon>
    </lineage>
</organism>
<dbReference type="AlphaFoldDB" id="A0A8H3IZ85"/>
<name>A0A8H3IZ85_9LECA</name>
<proteinExistence type="predicted"/>
<gene>
    <name evidence="2" type="ORF">ALECFALPRED_006031</name>
</gene>
<feature type="domain" description="CHAT" evidence="1">
    <location>
        <begin position="735"/>
        <end position="1028"/>
    </location>
</feature>
<dbReference type="Proteomes" id="UP000664203">
    <property type="component" value="Unassembled WGS sequence"/>
</dbReference>
<accession>A0A8H3IZ85</accession>
<evidence type="ECO:0000313" key="3">
    <source>
        <dbReference type="Proteomes" id="UP000664203"/>
    </source>
</evidence>
<dbReference type="InterPro" id="IPR024983">
    <property type="entry name" value="CHAT_dom"/>
</dbReference>
<reference evidence="2" key="1">
    <citation type="submission" date="2021-03" db="EMBL/GenBank/DDBJ databases">
        <authorList>
            <person name="Tagirdzhanova G."/>
        </authorList>
    </citation>
    <scope>NUCLEOTIDE SEQUENCE</scope>
</reference>
<evidence type="ECO:0000259" key="1">
    <source>
        <dbReference type="Pfam" id="PF12770"/>
    </source>
</evidence>
<protein>
    <recommendedName>
        <fullName evidence="1">CHAT domain-containing protein</fullName>
    </recommendedName>
</protein>
<dbReference type="OrthoDB" id="9991317at2759"/>
<dbReference type="EMBL" id="CAJPDR010000382">
    <property type="protein sequence ID" value="CAF9934569.1"/>
    <property type="molecule type" value="Genomic_DNA"/>
</dbReference>